<dbReference type="InterPro" id="IPR025261">
    <property type="entry name" value="Atos-like_cons_dom"/>
</dbReference>
<organism evidence="3 4">
    <name type="scientific">Aspergillus coremiiformis</name>
    <dbReference type="NCBI Taxonomy" id="138285"/>
    <lineage>
        <taxon>Eukaryota</taxon>
        <taxon>Fungi</taxon>
        <taxon>Dikarya</taxon>
        <taxon>Ascomycota</taxon>
        <taxon>Pezizomycotina</taxon>
        <taxon>Eurotiomycetes</taxon>
        <taxon>Eurotiomycetidae</taxon>
        <taxon>Eurotiales</taxon>
        <taxon>Aspergillaceae</taxon>
        <taxon>Aspergillus</taxon>
        <taxon>Aspergillus subgen. Circumdati</taxon>
    </lineage>
</organism>
<evidence type="ECO:0000313" key="4">
    <source>
        <dbReference type="Proteomes" id="UP000327118"/>
    </source>
</evidence>
<feature type="region of interest" description="Disordered" evidence="1">
    <location>
        <begin position="613"/>
        <end position="654"/>
    </location>
</feature>
<feature type="region of interest" description="Disordered" evidence="1">
    <location>
        <begin position="119"/>
        <end position="173"/>
    </location>
</feature>
<dbReference type="InterPro" id="IPR051506">
    <property type="entry name" value="ATOS_Transcription_Regulators"/>
</dbReference>
<feature type="domain" description="Atos-like conserved" evidence="2">
    <location>
        <begin position="349"/>
        <end position="423"/>
    </location>
</feature>
<dbReference type="PANTHER" id="PTHR13199:SF11">
    <property type="entry name" value="PROTEIN ATOSSA"/>
    <property type="match status" value="1"/>
</dbReference>
<feature type="compositionally biased region" description="Basic and acidic residues" evidence="1">
    <location>
        <begin position="1"/>
        <end position="30"/>
    </location>
</feature>
<dbReference type="Pfam" id="PF13889">
    <property type="entry name" value="Chromosome_seg"/>
    <property type="match status" value="1"/>
</dbReference>
<gene>
    <name evidence="3" type="ORF">BDV28DRAFT_61719</name>
</gene>
<dbReference type="EMBL" id="ML739060">
    <property type="protein sequence ID" value="KAE8355016.1"/>
    <property type="molecule type" value="Genomic_DNA"/>
</dbReference>
<feature type="region of interest" description="Disordered" evidence="1">
    <location>
        <begin position="429"/>
        <end position="491"/>
    </location>
</feature>
<evidence type="ECO:0000259" key="2">
    <source>
        <dbReference type="SMART" id="SM01177"/>
    </source>
</evidence>
<dbReference type="SMART" id="SM01177">
    <property type="entry name" value="DUF4210"/>
    <property type="match status" value="1"/>
</dbReference>
<sequence length="777" mass="85847">MPIFQDPDRQRFYDPWSDDHPPIREDERQIGRPLWAHHHGGNDPFEKGPKFPDESPLSDCSLSDLRASDREELIHYIKNAGTSAWEHRLFGDSSAGHYISHTPDKATEMEAVFAERDIPSDGASTNDQELGSPADIQRPRSALHSGDFREGARQDQQPLPQSPLHGAGASSRFPLLSSSPTAPWFAAPVFTSSFRTQPTATNVSDENARPASRSRAPSLGSFSSSYVLKAPTSPLVHQANNTDLDFSARTDSVEHLDALEKATRRRTLPPETFRHLQPLPTAPRGAFNFNSGLSSGRWNEALSFQNCSPRRSLTSGYSLQLASSVQSPPPSTRRPSLASEKPSRPHAPLVGSYEESILRGRMSMNPSKPLDFTAQIGVLGKGKCKANLRCPPHVTIPFPAVFYSYPTSGSGRSISDDNPSPYVGLIDLENSLPKDTSATSRRRRHHQSPAGACGEIADIPPSRSNDQDALRRREKRHRRAESPKCPPGGCYRIPQQGQLQVMIKNPNKTAVKLFLIPYDLSDMEPGTKTFIRQRSYSAGPVIDMPLAVRKNYGTNRPEASLTTSEDPKDKPILRYLIHLNICCPSKGRFYIHSSIRIVFANRVPDGKERLRNEVQHPEPRYTPYKPARDATHTHMSTKLSMDRGSRRPAPGLGSVPASYPDFSPPHRQEVQDAPMPTIGTQTISSDLEGVHSDRRGPHPFQPIPSLREEALPIHDKETVETYQTGNGTYSKLSKGDTGYGGYLFSPMGGCEAGESLLAKRLRGLDVQKHNSSGNNRS</sequence>
<dbReference type="Proteomes" id="UP000327118">
    <property type="component" value="Unassembled WGS sequence"/>
</dbReference>
<dbReference type="PANTHER" id="PTHR13199">
    <property type="entry name" value="GH03947P"/>
    <property type="match status" value="1"/>
</dbReference>
<protein>
    <recommendedName>
        <fullName evidence="2">Atos-like conserved domain-containing protein</fullName>
    </recommendedName>
</protein>
<dbReference type="OrthoDB" id="8625101at2759"/>
<keyword evidence="4" id="KW-1185">Reference proteome</keyword>
<dbReference type="AlphaFoldDB" id="A0A5N6ZDN6"/>
<dbReference type="InterPro" id="IPR033473">
    <property type="entry name" value="Atos-like_C"/>
</dbReference>
<feature type="compositionally biased region" description="Basic and acidic residues" evidence="1">
    <location>
        <begin position="40"/>
        <end position="53"/>
    </location>
</feature>
<proteinExistence type="predicted"/>
<evidence type="ECO:0000256" key="1">
    <source>
        <dbReference type="SAM" id="MobiDB-lite"/>
    </source>
</evidence>
<dbReference type="Pfam" id="PF13915">
    <property type="entry name" value="DUF4210"/>
    <property type="match status" value="1"/>
</dbReference>
<feature type="region of interest" description="Disordered" evidence="1">
    <location>
        <begin position="318"/>
        <end position="351"/>
    </location>
</feature>
<name>A0A5N6ZDN6_9EURO</name>
<reference evidence="4" key="1">
    <citation type="submission" date="2019-04" db="EMBL/GenBank/DDBJ databases">
        <title>Friends and foes A comparative genomics studyof 23 Aspergillus species from section Flavi.</title>
        <authorList>
            <consortium name="DOE Joint Genome Institute"/>
            <person name="Kjaerbolling I."/>
            <person name="Vesth T."/>
            <person name="Frisvad J.C."/>
            <person name="Nybo J.L."/>
            <person name="Theobald S."/>
            <person name="Kildgaard S."/>
            <person name="Isbrandt T."/>
            <person name="Kuo A."/>
            <person name="Sato A."/>
            <person name="Lyhne E.K."/>
            <person name="Kogle M.E."/>
            <person name="Wiebenga A."/>
            <person name="Kun R.S."/>
            <person name="Lubbers R.J."/>
            <person name="Makela M.R."/>
            <person name="Barry K."/>
            <person name="Chovatia M."/>
            <person name="Clum A."/>
            <person name="Daum C."/>
            <person name="Haridas S."/>
            <person name="He G."/>
            <person name="LaButti K."/>
            <person name="Lipzen A."/>
            <person name="Mondo S."/>
            <person name="Riley R."/>
            <person name="Salamov A."/>
            <person name="Simmons B.A."/>
            <person name="Magnuson J.K."/>
            <person name="Henrissat B."/>
            <person name="Mortensen U.H."/>
            <person name="Larsen T.O."/>
            <person name="Devries R.P."/>
            <person name="Grigoriev I.V."/>
            <person name="Machida M."/>
            <person name="Baker S.E."/>
            <person name="Andersen M.R."/>
        </authorList>
    </citation>
    <scope>NUCLEOTIDE SEQUENCE [LARGE SCALE GENOMIC DNA]</scope>
    <source>
        <strain evidence="4">CBS 553.77</strain>
    </source>
</reference>
<feature type="region of interest" description="Disordered" evidence="1">
    <location>
        <begin position="1"/>
        <end position="57"/>
    </location>
</feature>
<evidence type="ECO:0000313" key="3">
    <source>
        <dbReference type="EMBL" id="KAE8355016.1"/>
    </source>
</evidence>
<accession>A0A5N6ZDN6</accession>